<sequence>MAKLNNLPPELLFEISTHLRPAAGFTKRRIWEQRLESWPWHAEPEPDYLTSLSCACKQLRNVLFPRAVFHSVVLCGPGSFGKLLALLGIFSSPGVVSSIPSVLRAFSSTAPRRADELLPALEALSVAVALQNKEPYESAAEYYMYDDVVSKMSEVMRPARELFVHRMQASCAPGRGFWSTRPRLEHLSALVLTDVPVNSGFTSALGRFENLSKFVYIIDGGSNLSRADSEFVTARRIVEALGERSSHTLRTLSLENFVNLENLWIDSREFHYLTTEPLPHTGMNDTEQEQRNSLLMTLPPFLKRLHIWGASDILKWSLFWLAVHCKPGTMLDEVALGRYEGEEDLSPLYEAFREVGARASGEVDVNPELWTVSDDGADSKSGNGSDGQQQRQGYDVEN</sequence>
<accession>A0A8H6IL89</accession>
<protein>
    <submittedName>
        <fullName evidence="2">Uncharacterized protein</fullName>
    </submittedName>
</protein>
<dbReference type="EMBL" id="WIGN01000796">
    <property type="protein sequence ID" value="KAF6783755.1"/>
    <property type="molecule type" value="Genomic_DNA"/>
</dbReference>
<proteinExistence type="predicted"/>
<feature type="region of interest" description="Disordered" evidence="1">
    <location>
        <begin position="364"/>
        <end position="398"/>
    </location>
</feature>
<comment type="caution">
    <text evidence="2">The sequence shown here is derived from an EMBL/GenBank/DDBJ whole genome shotgun (WGS) entry which is preliminary data.</text>
</comment>
<gene>
    <name evidence="2" type="ORF">CSOJ01_15862</name>
</gene>
<evidence type="ECO:0000256" key="1">
    <source>
        <dbReference type="SAM" id="MobiDB-lite"/>
    </source>
</evidence>
<organism evidence="2 3">
    <name type="scientific">Colletotrichum sojae</name>
    <dbReference type="NCBI Taxonomy" id="2175907"/>
    <lineage>
        <taxon>Eukaryota</taxon>
        <taxon>Fungi</taxon>
        <taxon>Dikarya</taxon>
        <taxon>Ascomycota</taxon>
        <taxon>Pezizomycotina</taxon>
        <taxon>Sordariomycetes</taxon>
        <taxon>Hypocreomycetidae</taxon>
        <taxon>Glomerellales</taxon>
        <taxon>Glomerellaceae</taxon>
        <taxon>Colletotrichum</taxon>
        <taxon>Colletotrichum orchidearum species complex</taxon>
    </lineage>
</organism>
<evidence type="ECO:0000313" key="2">
    <source>
        <dbReference type="EMBL" id="KAF6783755.1"/>
    </source>
</evidence>
<feature type="compositionally biased region" description="Polar residues" evidence="1">
    <location>
        <begin position="380"/>
        <end position="392"/>
    </location>
</feature>
<keyword evidence="3" id="KW-1185">Reference proteome</keyword>
<reference evidence="2 3" key="1">
    <citation type="journal article" date="2020" name="Phytopathology">
        <title>Genome Sequence Resources of Colletotrichum truncatum, C. plurivorum, C. musicola, and C. sojae: Four Species Pathogenic to Soybean (Glycine max).</title>
        <authorList>
            <person name="Rogerio F."/>
            <person name="Boufleur T.R."/>
            <person name="Ciampi-Guillardi M."/>
            <person name="Sukno S.A."/>
            <person name="Thon M.R."/>
            <person name="Massola Junior N.S."/>
            <person name="Baroncelli R."/>
        </authorList>
    </citation>
    <scope>NUCLEOTIDE SEQUENCE [LARGE SCALE GENOMIC DNA]</scope>
    <source>
        <strain evidence="2 3">LFN0009</strain>
    </source>
</reference>
<dbReference type="AlphaFoldDB" id="A0A8H6IL89"/>
<dbReference type="Proteomes" id="UP000652219">
    <property type="component" value="Unassembled WGS sequence"/>
</dbReference>
<name>A0A8H6IL89_9PEZI</name>
<evidence type="ECO:0000313" key="3">
    <source>
        <dbReference type="Proteomes" id="UP000652219"/>
    </source>
</evidence>